<dbReference type="GO" id="GO:0006412">
    <property type="term" value="P:translation"/>
    <property type="evidence" value="ECO:0007669"/>
    <property type="project" value="UniProtKB-UniRule"/>
</dbReference>
<name>A0AAE3HER8_9FIRM</name>
<gene>
    <name evidence="5 6" type="primary">rpmB</name>
    <name evidence="6" type="ORF">NSA47_04060</name>
</gene>
<dbReference type="GO" id="GO:1990904">
    <property type="term" value="C:ribonucleoprotein complex"/>
    <property type="evidence" value="ECO:0007669"/>
    <property type="project" value="UniProtKB-KW"/>
</dbReference>
<dbReference type="InterPro" id="IPR037147">
    <property type="entry name" value="Ribosomal_bL28_sf"/>
</dbReference>
<dbReference type="EMBL" id="JANKAS010000002">
    <property type="protein sequence ID" value="MCR1898162.1"/>
    <property type="molecule type" value="Genomic_DNA"/>
</dbReference>
<comment type="caution">
    <text evidence="6">The sequence shown here is derived from an EMBL/GenBank/DDBJ whole genome shotgun (WGS) entry which is preliminary data.</text>
</comment>
<evidence type="ECO:0000313" key="7">
    <source>
        <dbReference type="Proteomes" id="UP001205748"/>
    </source>
</evidence>
<organism evidence="6 7">
    <name type="scientific">Irregularibacter muris</name>
    <dbReference type="NCBI Taxonomy" id="1796619"/>
    <lineage>
        <taxon>Bacteria</taxon>
        <taxon>Bacillati</taxon>
        <taxon>Bacillota</taxon>
        <taxon>Clostridia</taxon>
        <taxon>Eubacteriales</taxon>
        <taxon>Eubacteriaceae</taxon>
        <taxon>Irregularibacter</taxon>
    </lineage>
</organism>
<keyword evidence="2 5" id="KW-0689">Ribosomal protein</keyword>
<dbReference type="Proteomes" id="UP001205748">
    <property type="component" value="Unassembled WGS sequence"/>
</dbReference>
<dbReference type="InterPro" id="IPR050096">
    <property type="entry name" value="Bacterial_rp_bL28"/>
</dbReference>
<sequence>MARHCSVCKKGTISGNQISHSTRHTKRAWNPNLKKVRAIVNGAPRRIYVCTRCLRSGKVERAI</sequence>
<dbReference type="InterPro" id="IPR034704">
    <property type="entry name" value="Ribosomal_bL28/bL31-like_sf"/>
</dbReference>
<accession>A0AAE3HER8</accession>
<keyword evidence="7" id="KW-1185">Reference proteome</keyword>
<dbReference type="InterPro" id="IPR026569">
    <property type="entry name" value="Ribosomal_bL28"/>
</dbReference>
<dbReference type="AlphaFoldDB" id="A0AAE3HER8"/>
<evidence type="ECO:0000313" key="6">
    <source>
        <dbReference type="EMBL" id="MCR1898162.1"/>
    </source>
</evidence>
<dbReference type="InterPro" id="IPR001383">
    <property type="entry name" value="Ribosomal_bL28_bact-type"/>
</dbReference>
<dbReference type="PANTHER" id="PTHR39080:SF1">
    <property type="entry name" value="LARGE RIBOSOMAL SUBUNIT PROTEIN BL28A"/>
    <property type="match status" value="1"/>
</dbReference>
<evidence type="ECO:0000256" key="4">
    <source>
        <dbReference type="ARBA" id="ARBA00035174"/>
    </source>
</evidence>
<protein>
    <recommendedName>
        <fullName evidence="4 5">Large ribosomal subunit protein bL28</fullName>
    </recommendedName>
</protein>
<evidence type="ECO:0000256" key="5">
    <source>
        <dbReference type="HAMAP-Rule" id="MF_00373"/>
    </source>
</evidence>
<proteinExistence type="inferred from homology"/>
<evidence type="ECO:0000256" key="2">
    <source>
        <dbReference type="ARBA" id="ARBA00022980"/>
    </source>
</evidence>
<dbReference type="Pfam" id="PF00830">
    <property type="entry name" value="Ribosomal_L28"/>
    <property type="match status" value="1"/>
</dbReference>
<evidence type="ECO:0000256" key="1">
    <source>
        <dbReference type="ARBA" id="ARBA00008760"/>
    </source>
</evidence>
<keyword evidence="3 5" id="KW-0687">Ribonucleoprotein</keyword>
<comment type="similarity">
    <text evidence="1 5">Belongs to the bacterial ribosomal protein bL28 family.</text>
</comment>
<dbReference type="HAMAP" id="MF_00373">
    <property type="entry name" value="Ribosomal_bL28"/>
    <property type="match status" value="1"/>
</dbReference>
<reference evidence="6" key="1">
    <citation type="submission" date="2022-07" db="EMBL/GenBank/DDBJ databases">
        <title>Enhanced cultured diversity of the mouse gut microbiota enables custom-made synthetic communities.</title>
        <authorList>
            <person name="Afrizal A."/>
        </authorList>
    </citation>
    <scope>NUCLEOTIDE SEQUENCE</scope>
    <source>
        <strain evidence="6">DSM 28593</strain>
    </source>
</reference>
<evidence type="ECO:0000256" key="3">
    <source>
        <dbReference type="ARBA" id="ARBA00023274"/>
    </source>
</evidence>
<dbReference type="RefSeq" id="WP_257529619.1">
    <property type="nucleotide sequence ID" value="NZ_JANKAS010000002.1"/>
</dbReference>
<dbReference type="GO" id="GO:0005840">
    <property type="term" value="C:ribosome"/>
    <property type="evidence" value="ECO:0007669"/>
    <property type="project" value="UniProtKB-KW"/>
</dbReference>
<dbReference type="NCBIfam" id="TIGR00009">
    <property type="entry name" value="L28"/>
    <property type="match status" value="1"/>
</dbReference>
<dbReference type="PANTHER" id="PTHR39080">
    <property type="entry name" value="50S RIBOSOMAL PROTEIN L28"/>
    <property type="match status" value="1"/>
</dbReference>
<dbReference type="Gene3D" id="2.30.170.40">
    <property type="entry name" value="Ribosomal protein L28/L24"/>
    <property type="match status" value="1"/>
</dbReference>
<dbReference type="GO" id="GO:0003735">
    <property type="term" value="F:structural constituent of ribosome"/>
    <property type="evidence" value="ECO:0007669"/>
    <property type="project" value="InterPro"/>
</dbReference>
<dbReference type="SUPFAM" id="SSF143800">
    <property type="entry name" value="L28p-like"/>
    <property type="match status" value="1"/>
</dbReference>